<dbReference type="Proteomes" id="UP000321363">
    <property type="component" value="Unassembled WGS sequence"/>
</dbReference>
<dbReference type="OrthoDB" id="9799122at2"/>
<dbReference type="RefSeq" id="WP_146946323.1">
    <property type="nucleotide sequence ID" value="NZ_VOQF01000001.1"/>
</dbReference>
<comment type="caution">
    <text evidence="2">The sequence shown here is derived from an EMBL/GenBank/DDBJ whole genome shotgun (WGS) entry which is preliminary data.</text>
</comment>
<evidence type="ECO:0000313" key="3">
    <source>
        <dbReference type="Proteomes" id="UP000321363"/>
    </source>
</evidence>
<keyword evidence="3" id="KW-1185">Reference proteome</keyword>
<dbReference type="SUPFAM" id="SSF52833">
    <property type="entry name" value="Thioredoxin-like"/>
    <property type="match status" value="1"/>
</dbReference>
<dbReference type="EMBL" id="VOQF01000001">
    <property type="protein sequence ID" value="TXC93080.1"/>
    <property type="molecule type" value="Genomic_DNA"/>
</dbReference>
<dbReference type="PANTHER" id="PTHR13887:SF41">
    <property type="entry name" value="THIOREDOXIN SUPERFAMILY PROTEIN"/>
    <property type="match status" value="1"/>
</dbReference>
<feature type="domain" description="DSBA-like thioredoxin" evidence="1">
    <location>
        <begin position="3"/>
        <end position="204"/>
    </location>
</feature>
<proteinExistence type="predicted"/>
<dbReference type="InterPro" id="IPR036249">
    <property type="entry name" value="Thioredoxin-like_sf"/>
</dbReference>
<gene>
    <name evidence="2" type="ORF">FS935_02490</name>
</gene>
<organism evidence="2 3">
    <name type="scientific">Metabacillus litoralis</name>
    <dbReference type="NCBI Taxonomy" id="152268"/>
    <lineage>
        <taxon>Bacteria</taxon>
        <taxon>Bacillati</taxon>
        <taxon>Bacillota</taxon>
        <taxon>Bacilli</taxon>
        <taxon>Bacillales</taxon>
        <taxon>Bacillaceae</taxon>
        <taxon>Metabacillus</taxon>
    </lineage>
</organism>
<dbReference type="AlphaFoldDB" id="A0A5C6W9D0"/>
<accession>A0A5C6W9D0</accession>
<dbReference type="CDD" id="cd03024">
    <property type="entry name" value="DsbA_FrnE"/>
    <property type="match status" value="1"/>
</dbReference>
<reference evidence="2 3" key="1">
    <citation type="journal article" date="2005" name="Int. J. Syst. Evol. Microbiol.">
        <title>Bacillus litoralis sp. nov., isolated from a tidal flat of the Yellow Sea in Korea.</title>
        <authorList>
            <person name="Yoon J.H."/>
            <person name="Oh T.K."/>
        </authorList>
    </citation>
    <scope>NUCLEOTIDE SEQUENCE [LARGE SCALE GENOMIC DNA]</scope>
    <source>
        <strain evidence="2 3">SW-211</strain>
    </source>
</reference>
<dbReference type="Gene3D" id="3.40.30.10">
    <property type="entry name" value="Glutaredoxin"/>
    <property type="match status" value="1"/>
</dbReference>
<evidence type="ECO:0000313" key="2">
    <source>
        <dbReference type="EMBL" id="TXC93080.1"/>
    </source>
</evidence>
<dbReference type="GO" id="GO:0016491">
    <property type="term" value="F:oxidoreductase activity"/>
    <property type="evidence" value="ECO:0007669"/>
    <property type="project" value="InterPro"/>
</dbReference>
<dbReference type="InterPro" id="IPR001853">
    <property type="entry name" value="DSBA-like_thioredoxin_dom"/>
</dbReference>
<evidence type="ECO:0000259" key="1">
    <source>
        <dbReference type="Pfam" id="PF01323"/>
    </source>
</evidence>
<protein>
    <submittedName>
        <fullName evidence="2">DsbA family oxidoreductase</fullName>
    </submittedName>
</protein>
<dbReference type="Pfam" id="PF01323">
    <property type="entry name" value="DSBA"/>
    <property type="match status" value="1"/>
</dbReference>
<sequence length="213" mass="24604">MHIEVWSDIVCPFCYIGKKRLEEALEQFSYKEDVKVEFRSFELNPQAPIHAEGDYVELLAKKYNTTKEQIMTMNNQLTEQAKEVGLIYHLDQVKPTNTFDAHRLIHFAKNHGKENDMVVRLFDAYFTEVKQVADHSTLIELAVEVGLNKQEVNEMLDSTNYGDDVRKEEQDAKQIGVNGVPFFVINRKYAISGAQPTEVFLEVLEKVKQEDSE</sequence>
<dbReference type="PANTHER" id="PTHR13887">
    <property type="entry name" value="GLUTATHIONE S-TRANSFERASE KAPPA"/>
    <property type="match status" value="1"/>
</dbReference>
<name>A0A5C6W9D0_9BACI</name>